<sequence>MFHRVRKSMQNSFVESFTGRLCDECLNENPFADLYKARQIIEKWRDGLQHQLPAHEPQGTLADRVRNPPKLKSQTQTDFIFKRRKSGWGCIHALVSI</sequence>
<dbReference type="InterPro" id="IPR001584">
    <property type="entry name" value="Integrase_cat-core"/>
</dbReference>
<name>A0A090MRC0_AFIFE</name>
<dbReference type="Proteomes" id="UP000035762">
    <property type="component" value="Unassembled WGS sequence"/>
</dbReference>
<dbReference type="GO" id="GO:0015074">
    <property type="term" value="P:DNA integration"/>
    <property type="evidence" value="ECO:0007669"/>
    <property type="project" value="InterPro"/>
</dbReference>
<evidence type="ECO:0000259" key="1">
    <source>
        <dbReference type="Pfam" id="PF13683"/>
    </source>
</evidence>
<comment type="caution">
    <text evidence="2">The sequence shown here is derived from an EMBL/GenBank/DDBJ whole genome shotgun (WGS) entry which is preliminary data.</text>
</comment>
<reference evidence="2 3" key="1">
    <citation type="journal article" date="2014" name="Genome Announc.">
        <title>Genome Sequence of Afipia felis Strain 76713, Isolated in Hospital Water Using an Amoeba Co-Culture Procedure.</title>
        <authorList>
            <person name="Benamar S."/>
            <person name="La Scola B."/>
            <person name="Croce O."/>
        </authorList>
    </citation>
    <scope>NUCLEOTIDE SEQUENCE [LARGE SCALE GENOMIC DNA]</scope>
    <source>
        <strain evidence="2 3">76713</strain>
    </source>
</reference>
<evidence type="ECO:0000313" key="3">
    <source>
        <dbReference type="Proteomes" id="UP000035762"/>
    </source>
</evidence>
<proteinExistence type="predicted"/>
<dbReference type="OrthoDB" id="9809060at2"/>
<keyword evidence="3" id="KW-1185">Reference proteome</keyword>
<protein>
    <recommendedName>
        <fullName evidence="1">Integrase catalytic domain-containing protein</fullName>
    </recommendedName>
</protein>
<dbReference type="STRING" id="1035.BN961_03303"/>
<dbReference type="RefSeq" id="WP_082157076.1">
    <property type="nucleotide sequence ID" value="NZ_CCAZ020000002.1"/>
</dbReference>
<dbReference type="Pfam" id="PF13683">
    <property type="entry name" value="rve_3"/>
    <property type="match status" value="1"/>
</dbReference>
<dbReference type="AlphaFoldDB" id="A0A090MRC0"/>
<dbReference type="EMBL" id="CCAZ020000002">
    <property type="protein sequence ID" value="CEG09871.1"/>
    <property type="molecule type" value="Genomic_DNA"/>
</dbReference>
<gene>
    <name evidence="2" type="ORF">BN961_03303</name>
</gene>
<feature type="domain" description="Integrase catalytic" evidence="1">
    <location>
        <begin position="3"/>
        <end position="46"/>
    </location>
</feature>
<accession>A0A090MRC0</accession>
<organism evidence="2 3">
    <name type="scientific">Afipia felis</name>
    <name type="common">Cat scratch disease bacillus</name>
    <dbReference type="NCBI Taxonomy" id="1035"/>
    <lineage>
        <taxon>Bacteria</taxon>
        <taxon>Pseudomonadati</taxon>
        <taxon>Pseudomonadota</taxon>
        <taxon>Alphaproteobacteria</taxon>
        <taxon>Hyphomicrobiales</taxon>
        <taxon>Nitrobacteraceae</taxon>
        <taxon>Afipia</taxon>
    </lineage>
</organism>
<evidence type="ECO:0000313" key="2">
    <source>
        <dbReference type="EMBL" id="CEG09871.1"/>
    </source>
</evidence>